<dbReference type="KEGG" id="mrr:Moror_16707"/>
<dbReference type="HOGENOM" id="CLU_717819_0_0_1"/>
<protein>
    <recommendedName>
        <fullName evidence="2">DUF6589 domain-containing protein</fullName>
    </recommendedName>
</protein>
<evidence type="ECO:0000259" key="2">
    <source>
        <dbReference type="Pfam" id="PF20231"/>
    </source>
</evidence>
<dbReference type="STRING" id="1381753.V2WMB0"/>
<comment type="caution">
    <text evidence="3">The sequence shown here is derived from an EMBL/GenBank/DDBJ whole genome shotgun (WGS) entry which is preliminary data.</text>
</comment>
<accession>V2WMB0</accession>
<dbReference type="EMBL" id="AWSO01002526">
    <property type="protein sequence ID" value="ESK81350.1"/>
    <property type="molecule type" value="Genomic_DNA"/>
</dbReference>
<evidence type="ECO:0000256" key="1">
    <source>
        <dbReference type="SAM" id="MobiDB-lite"/>
    </source>
</evidence>
<dbReference type="OrthoDB" id="2496395at2759"/>
<dbReference type="AlphaFoldDB" id="V2WMB0"/>
<feature type="compositionally biased region" description="Polar residues" evidence="1">
    <location>
        <begin position="147"/>
        <end position="164"/>
    </location>
</feature>
<keyword evidence="4" id="KW-1185">Reference proteome</keyword>
<dbReference type="Proteomes" id="UP000017559">
    <property type="component" value="Unassembled WGS sequence"/>
</dbReference>
<name>V2WMB0_MONRO</name>
<reference evidence="3 4" key="1">
    <citation type="journal article" date="2014" name="BMC Genomics">
        <title>Genome and secretome analysis of the hemibiotrophic fungal pathogen, Moniliophthora roreri, which causes frosty pod rot disease of cacao: mechanisms of the biotrophic and necrotrophic phases.</title>
        <authorList>
            <person name="Meinhardt L.W."/>
            <person name="Costa G.G.L."/>
            <person name="Thomazella D.P.T."/>
            <person name="Teixeira P.J.P.L."/>
            <person name="Carazzolle M.F."/>
            <person name="Schuster S.C."/>
            <person name="Carlson J.E."/>
            <person name="Guiltinan M.J."/>
            <person name="Mieczkowski P."/>
            <person name="Farmer A."/>
            <person name="Ramaraj T."/>
            <person name="Crozier J."/>
            <person name="Davis R.E."/>
            <person name="Shao J."/>
            <person name="Melnick R.L."/>
            <person name="Pereira G.A.G."/>
            <person name="Bailey B.A."/>
        </authorList>
    </citation>
    <scope>NUCLEOTIDE SEQUENCE [LARGE SCALE GENOMIC DNA]</scope>
    <source>
        <strain evidence="3 4">MCA 2997</strain>
    </source>
</reference>
<dbReference type="Pfam" id="PF20231">
    <property type="entry name" value="DUF6589"/>
    <property type="match status" value="1"/>
</dbReference>
<gene>
    <name evidence="3" type="ORF">Moror_16707</name>
</gene>
<evidence type="ECO:0000313" key="3">
    <source>
        <dbReference type="EMBL" id="ESK81350.1"/>
    </source>
</evidence>
<dbReference type="InterPro" id="IPR046496">
    <property type="entry name" value="DUF6589"/>
</dbReference>
<proteinExistence type="predicted"/>
<feature type="domain" description="DUF6589" evidence="2">
    <location>
        <begin position="249"/>
        <end position="345"/>
    </location>
</feature>
<organism evidence="3 4">
    <name type="scientific">Moniliophthora roreri (strain MCA 2997)</name>
    <name type="common">Cocoa frosty pod rot fungus</name>
    <name type="synonym">Crinipellis roreri</name>
    <dbReference type="NCBI Taxonomy" id="1381753"/>
    <lineage>
        <taxon>Eukaryota</taxon>
        <taxon>Fungi</taxon>
        <taxon>Dikarya</taxon>
        <taxon>Basidiomycota</taxon>
        <taxon>Agaricomycotina</taxon>
        <taxon>Agaricomycetes</taxon>
        <taxon>Agaricomycetidae</taxon>
        <taxon>Agaricales</taxon>
        <taxon>Marasmiineae</taxon>
        <taxon>Marasmiaceae</taxon>
        <taxon>Moniliophthora</taxon>
    </lineage>
</organism>
<sequence>MSDNHFYFIFFESFSRLLQCSVIDWDFVLNYSLGQLHTELEESALFTMQPLSALSTSPHQGTEYQLLAVRLKKALSSLQTITATAASCLGEFSWNNNAYRKLFGIYLYGTGTRCQPFTVIYSLGLTESYTHLVCKPAVLTQITGSSVSPDDTMTKSLSGNNLLPTQPPTEAHPTMEPLLKTSHVSHGVQNQALSTESMPGAKGALSEAKPSLLQGHKDTQENGTCATIWPLHNTTIENLDLEVFKAVFNKAEPLQLTNILHSPDETSQFCQCLVHTILHIIVNHGGEGFAQFQDNLEHIMLKTEEKLVEHITEVYPLPSWPIDESKITGADHVDAAIVDELKLKESLNWIRSLQVTSFPLHIGVPLQHCEPDRRLEMKPLIGVHG</sequence>
<evidence type="ECO:0000313" key="4">
    <source>
        <dbReference type="Proteomes" id="UP000017559"/>
    </source>
</evidence>
<feature type="region of interest" description="Disordered" evidence="1">
    <location>
        <begin position="147"/>
        <end position="171"/>
    </location>
</feature>